<name>W0RBU0_9BACT</name>
<evidence type="ECO:0000256" key="5">
    <source>
        <dbReference type="ARBA" id="ARBA00023136"/>
    </source>
</evidence>
<keyword evidence="4 7" id="KW-1133">Transmembrane helix</keyword>
<evidence type="ECO:0000313" key="11">
    <source>
        <dbReference type="Proteomes" id="UP000019151"/>
    </source>
</evidence>
<feature type="transmembrane region" description="Helical" evidence="7">
    <location>
        <begin position="97"/>
        <end position="120"/>
    </location>
</feature>
<dbReference type="KEGG" id="gba:J421_0385"/>
<feature type="domain" description="ABC3 transporter permease C-terminal" evidence="8">
    <location>
        <begin position="766"/>
        <end position="874"/>
    </location>
</feature>
<accession>W0RBU0</accession>
<dbReference type="NCBIfam" id="TIGR03434">
    <property type="entry name" value="ADOP"/>
    <property type="match status" value="1"/>
</dbReference>
<dbReference type="PANTHER" id="PTHR30572:SF4">
    <property type="entry name" value="ABC TRANSPORTER PERMEASE YTRF"/>
    <property type="match status" value="1"/>
</dbReference>
<keyword evidence="11" id="KW-1185">Reference proteome</keyword>
<dbReference type="InterPro" id="IPR025857">
    <property type="entry name" value="MacB_PCD"/>
</dbReference>
<keyword evidence="2" id="KW-1003">Cell membrane</keyword>
<dbReference type="eggNOG" id="COG0577">
    <property type="taxonomic scope" value="Bacteria"/>
</dbReference>
<dbReference type="InParanoid" id="W0RBU0"/>
<dbReference type="AlphaFoldDB" id="W0RBU0"/>
<keyword evidence="5 7" id="KW-0472">Membrane</keyword>
<dbReference type="InterPro" id="IPR047928">
    <property type="entry name" value="Perm_prefix_1"/>
</dbReference>
<dbReference type="RefSeq" id="WP_104022136.1">
    <property type="nucleotide sequence ID" value="NZ_CP007128.1"/>
</dbReference>
<dbReference type="InterPro" id="IPR017800">
    <property type="entry name" value="ADOP"/>
</dbReference>
<comment type="subcellular location">
    <subcellularLocation>
        <location evidence="1">Cell membrane</location>
        <topology evidence="1">Multi-pass membrane protein</topology>
    </subcellularLocation>
</comment>
<dbReference type="Proteomes" id="UP000019151">
    <property type="component" value="Chromosome"/>
</dbReference>
<proteinExistence type="inferred from homology"/>
<dbReference type="PANTHER" id="PTHR30572">
    <property type="entry name" value="MEMBRANE COMPONENT OF TRANSPORTER-RELATED"/>
    <property type="match status" value="1"/>
</dbReference>
<dbReference type="Pfam" id="PF12704">
    <property type="entry name" value="MacB_PCD"/>
    <property type="match status" value="2"/>
</dbReference>
<organism evidence="10 11">
    <name type="scientific">Gemmatirosa kalamazoonensis</name>
    <dbReference type="NCBI Taxonomy" id="861299"/>
    <lineage>
        <taxon>Bacteria</taxon>
        <taxon>Pseudomonadati</taxon>
        <taxon>Gemmatimonadota</taxon>
        <taxon>Gemmatimonadia</taxon>
        <taxon>Gemmatimonadales</taxon>
        <taxon>Gemmatimonadaceae</taxon>
        <taxon>Gemmatirosa</taxon>
    </lineage>
</organism>
<feature type="transmembrane region" description="Helical" evidence="7">
    <location>
        <begin position="412"/>
        <end position="433"/>
    </location>
</feature>
<evidence type="ECO:0000256" key="4">
    <source>
        <dbReference type="ARBA" id="ARBA00022989"/>
    </source>
</evidence>
<feature type="transmembrane region" description="Helical" evidence="7">
    <location>
        <begin position="807"/>
        <end position="832"/>
    </location>
</feature>
<dbReference type="STRING" id="861299.J421_0385"/>
<dbReference type="GO" id="GO:0022857">
    <property type="term" value="F:transmembrane transporter activity"/>
    <property type="evidence" value="ECO:0007669"/>
    <property type="project" value="TreeGrafter"/>
</dbReference>
<evidence type="ECO:0000259" key="8">
    <source>
        <dbReference type="Pfam" id="PF02687"/>
    </source>
</evidence>
<evidence type="ECO:0000256" key="7">
    <source>
        <dbReference type="SAM" id="Phobius"/>
    </source>
</evidence>
<feature type="domain" description="MacB-like periplasmic core" evidence="9">
    <location>
        <begin position="511"/>
        <end position="729"/>
    </location>
</feature>
<feature type="transmembrane region" description="Helical" evidence="7">
    <location>
        <begin position="762"/>
        <end position="787"/>
    </location>
</feature>
<keyword evidence="3 7" id="KW-0812">Transmembrane</keyword>
<evidence type="ECO:0000313" key="10">
    <source>
        <dbReference type="EMBL" id="AHG87922.1"/>
    </source>
</evidence>
<comment type="similarity">
    <text evidence="6">Belongs to the ABC-4 integral membrane protein family.</text>
</comment>
<feature type="transmembrane region" description="Helical" evidence="7">
    <location>
        <begin position="504"/>
        <end position="524"/>
    </location>
</feature>
<feature type="transmembrane region" description="Helical" evidence="7">
    <location>
        <begin position="852"/>
        <end position="871"/>
    </location>
</feature>
<dbReference type="GO" id="GO:0005886">
    <property type="term" value="C:plasma membrane"/>
    <property type="evidence" value="ECO:0007669"/>
    <property type="project" value="UniProtKB-SubCell"/>
</dbReference>
<dbReference type="HOGENOM" id="CLU_009433_1_0_0"/>
<feature type="domain" description="MacB-like periplasmic core" evidence="9">
    <location>
        <begin position="102"/>
        <end position="319"/>
    </location>
</feature>
<reference evidence="10 11" key="1">
    <citation type="journal article" date="2014" name="Genome Announc.">
        <title>Genome Sequence and Methylome of Soil Bacterium Gemmatirosa kalamazoonensis KBS708T, a Member of the Rarely Cultivated Gemmatimonadetes Phylum.</title>
        <authorList>
            <person name="Debruyn J.M."/>
            <person name="Radosevich M."/>
            <person name="Wommack K.E."/>
            <person name="Polson S.W."/>
            <person name="Hauser L.J."/>
            <person name="Fawaz M.N."/>
            <person name="Korlach J."/>
            <person name="Tsai Y.C."/>
        </authorList>
    </citation>
    <scope>NUCLEOTIDE SEQUENCE [LARGE SCALE GENOMIC DNA]</scope>
    <source>
        <strain evidence="10 11">KBS708</strain>
    </source>
</reference>
<evidence type="ECO:0000259" key="9">
    <source>
        <dbReference type="Pfam" id="PF12704"/>
    </source>
</evidence>
<protein>
    <submittedName>
        <fullName evidence="10">Permease</fullName>
    </submittedName>
</protein>
<dbReference type="Pfam" id="PF02687">
    <property type="entry name" value="FtsX"/>
    <property type="match status" value="2"/>
</dbReference>
<dbReference type="EMBL" id="CP007128">
    <property type="protein sequence ID" value="AHG87922.1"/>
    <property type="molecule type" value="Genomic_DNA"/>
</dbReference>
<gene>
    <name evidence="10" type="ORF">J421_0385</name>
</gene>
<feature type="transmembrane region" description="Helical" evidence="7">
    <location>
        <begin position="453"/>
        <end position="474"/>
    </location>
</feature>
<dbReference type="InterPro" id="IPR003838">
    <property type="entry name" value="ABC3_permease_C"/>
</dbReference>
<dbReference type="NCBIfam" id="NF038403">
    <property type="entry name" value="perm_prefix_1"/>
    <property type="match status" value="1"/>
</dbReference>
<dbReference type="InterPro" id="IPR050250">
    <property type="entry name" value="Macrolide_Exporter_MacB"/>
</dbReference>
<evidence type="ECO:0000256" key="6">
    <source>
        <dbReference type="ARBA" id="ARBA00038076"/>
    </source>
</evidence>
<evidence type="ECO:0000256" key="2">
    <source>
        <dbReference type="ARBA" id="ARBA00022475"/>
    </source>
</evidence>
<sequence length="886" mass="93696">MRLRRVLRFWGPDVEADVDDELRFHLESCAADLVARGHPPDEARRLARARFGDVDRVRDWLRTHDHDLQRRARRAESMETLLQDLRYAARKLWQQPAFTGAVTLVLALGIGAAAAMFSAVDAALLRPLPFLRDDRLVMVDDVDIPVREFARPAGVPKAAPDIADVRALRGVFAAVAAYAPGGLNLTGGDEPARVRVTLATRDFFATIGRAPARGRGFTVEEATPDGPRAAVLSDALWRRQFGGDPAVIGREVRLNDVPHRVVGVMPPGVAFPEQTEIYLPLTEPMSLARWEPFRQFMPTRVIARLAPGVTAHAAGERMLALVRAYRHAGGPGMPRLAADSLARPLREALVGRRRTALLVLFAATAMVLLVACANAANLLLSRAAARRAEMTLRATLGATRGRLVRQLLVESTLLALAGAALGVAFAFAGLGALGSLMPSALAGTAPPRVDLRVLGFSLGVALLTGLGFGLWPAIGASRADAAETVKAGAPGGTAPREGARLRQAFVVAELALALMLAVGAGLMLRSFDALLATDIGVRAEHAATLELSLPNARYRQPAASRRFLADVLARLAAMPDVQAAAFVNNLPLSPNRGIGINVTAVGRPQPAGEMVFASQNIVSPDYFRAAGIPLLRGRTLAAGLDSTRRAELVVSDRMEKVYWPGEDALGKLVAFGRDTLVVVGVVGDVRAGSVEDAPPPQMYLSIDRSPPQNVALVARGPASADVLARRLRDAVRAADPAQAVFNVRPMSDVVAAAVAPRRTNTLLITLFGVVALGLAAVGVYGVIAYAVARRTREIGIRMALGAQRDDVLRLMVAEAIPLAGVGVAIGLAGAWALRTVIASLLYGVTPADPATFVGAAALLLAIAAVATLVPAHRATLVDPARTIKAD</sequence>
<evidence type="ECO:0000256" key="3">
    <source>
        <dbReference type="ARBA" id="ARBA00022692"/>
    </source>
</evidence>
<feature type="domain" description="ABC3 transporter permease C-terminal" evidence="8">
    <location>
        <begin position="363"/>
        <end position="479"/>
    </location>
</feature>
<evidence type="ECO:0000256" key="1">
    <source>
        <dbReference type="ARBA" id="ARBA00004651"/>
    </source>
</evidence>
<feature type="transmembrane region" description="Helical" evidence="7">
    <location>
        <begin position="356"/>
        <end position="380"/>
    </location>
</feature>